<dbReference type="HOGENOM" id="CLU_106247_3_0_7"/>
<evidence type="ECO:0008006" key="4">
    <source>
        <dbReference type="Google" id="ProtNLM"/>
    </source>
</evidence>
<evidence type="ECO:0000313" key="2">
    <source>
        <dbReference type="EMBL" id="ETW97971.1"/>
    </source>
</evidence>
<dbReference type="Pfam" id="PF05443">
    <property type="entry name" value="ROS_MUCR"/>
    <property type="match status" value="1"/>
</dbReference>
<comment type="caution">
    <text evidence="2">The sequence shown here is derived from an EMBL/GenBank/DDBJ whole genome shotgun (WGS) entry which is preliminary data.</text>
</comment>
<dbReference type="Proteomes" id="UP000019141">
    <property type="component" value="Unassembled WGS sequence"/>
</dbReference>
<proteinExistence type="inferred from homology"/>
<dbReference type="EMBL" id="AZHW01000597">
    <property type="protein sequence ID" value="ETW97971.1"/>
    <property type="molecule type" value="Genomic_DNA"/>
</dbReference>
<reference evidence="2 3" key="1">
    <citation type="journal article" date="2014" name="Nature">
        <title>An environmental bacterial taxon with a large and distinct metabolic repertoire.</title>
        <authorList>
            <person name="Wilson M.C."/>
            <person name="Mori T."/>
            <person name="Ruckert C."/>
            <person name="Uria A.R."/>
            <person name="Helf M.J."/>
            <person name="Takada K."/>
            <person name="Gernert C."/>
            <person name="Steffens U.A."/>
            <person name="Heycke N."/>
            <person name="Schmitt S."/>
            <person name="Rinke C."/>
            <person name="Helfrich E.J."/>
            <person name="Brachmann A.O."/>
            <person name="Gurgui C."/>
            <person name="Wakimoto T."/>
            <person name="Kracht M."/>
            <person name="Crusemann M."/>
            <person name="Hentschel U."/>
            <person name="Abe I."/>
            <person name="Matsunaga S."/>
            <person name="Kalinowski J."/>
            <person name="Takeyama H."/>
            <person name="Piel J."/>
        </authorList>
    </citation>
    <scope>NUCLEOTIDE SEQUENCE [LARGE SCALE GENOMIC DNA]</scope>
    <source>
        <strain evidence="3">TSY1</strain>
    </source>
</reference>
<name>W4LKU9_ENTF1</name>
<dbReference type="InterPro" id="IPR041920">
    <property type="entry name" value="ROS/MUCR_sf"/>
</dbReference>
<dbReference type="GO" id="GO:0008270">
    <property type="term" value="F:zinc ion binding"/>
    <property type="evidence" value="ECO:0007669"/>
    <property type="project" value="InterPro"/>
</dbReference>
<evidence type="ECO:0000256" key="1">
    <source>
        <dbReference type="ARBA" id="ARBA00007031"/>
    </source>
</evidence>
<dbReference type="AlphaFoldDB" id="W4LKU9"/>
<dbReference type="GO" id="GO:0006355">
    <property type="term" value="P:regulation of DNA-templated transcription"/>
    <property type="evidence" value="ECO:0007669"/>
    <property type="project" value="InterPro"/>
</dbReference>
<comment type="similarity">
    <text evidence="1">Belongs to the ros/MucR family.</text>
</comment>
<organism evidence="2 3">
    <name type="scientific">Entotheonella factor</name>
    <dbReference type="NCBI Taxonomy" id="1429438"/>
    <lineage>
        <taxon>Bacteria</taxon>
        <taxon>Pseudomonadati</taxon>
        <taxon>Nitrospinota/Tectimicrobiota group</taxon>
        <taxon>Candidatus Tectimicrobiota</taxon>
        <taxon>Candidatus Entotheonellia</taxon>
        <taxon>Candidatus Entotheonellales</taxon>
        <taxon>Candidatus Entotheonellaceae</taxon>
        <taxon>Candidatus Entotheonella</taxon>
    </lineage>
</organism>
<dbReference type="InterPro" id="IPR008807">
    <property type="entry name" value="ROS_MUCR"/>
</dbReference>
<gene>
    <name evidence="2" type="ORF">ETSY1_20655</name>
</gene>
<evidence type="ECO:0000313" key="3">
    <source>
        <dbReference type="Proteomes" id="UP000019141"/>
    </source>
</evidence>
<dbReference type="Gene3D" id="1.10.10.1550">
    <property type="entry name" value="ROS/MUCR transcriptional regulator protein"/>
    <property type="match status" value="1"/>
</dbReference>
<keyword evidence="3" id="KW-1185">Reference proteome</keyword>
<sequence length="154" mass="17209">MSLSLLELSVKIIASQARRHTMPTDVIEQCLQAVFKTLKECQETAPQPAAASAEATASNPQHSLLDTLRHRPRASVQPNCVYCLECGSALQLLSFRHLATHDLTHREYKRKWGLPLSMSLSARMITAKKRKQAQISKAVNRLQQAQASLNSQFM</sequence>
<accession>W4LKU9</accession>
<protein>
    <recommendedName>
        <fullName evidence="4">MucR family transcriptional regulator</fullName>
    </recommendedName>
</protein>
<dbReference type="GO" id="GO:0003677">
    <property type="term" value="F:DNA binding"/>
    <property type="evidence" value="ECO:0007669"/>
    <property type="project" value="InterPro"/>
</dbReference>